<dbReference type="AlphaFoldDB" id="A0A7V7YL13"/>
<dbReference type="Proteomes" id="UP000449004">
    <property type="component" value="Unassembled WGS sequence"/>
</dbReference>
<feature type="chain" id="PRO_5031427130" description="Lipoprotein" evidence="1">
    <location>
        <begin position="25"/>
        <end position="412"/>
    </location>
</feature>
<reference evidence="2 3" key="1">
    <citation type="submission" date="2019-10" db="EMBL/GenBank/DDBJ databases">
        <title>Halotolerant bacteria associated to Saharan-endemic halophytes Stipa tenacissima L. and Atriplex halimus L mitigate salt stress and promote growth of tomato plants.</title>
        <authorList>
            <person name="Dif G."/>
        </authorList>
    </citation>
    <scope>NUCLEOTIDE SEQUENCE [LARGE SCALE GENOMIC DNA]</scope>
    <source>
        <strain evidence="2 3">IS26</strain>
    </source>
</reference>
<organism evidence="2 3">
    <name type="scientific">Stenotrophomonas rhizophila</name>
    <dbReference type="NCBI Taxonomy" id="216778"/>
    <lineage>
        <taxon>Bacteria</taxon>
        <taxon>Pseudomonadati</taxon>
        <taxon>Pseudomonadota</taxon>
        <taxon>Gammaproteobacteria</taxon>
        <taxon>Lysobacterales</taxon>
        <taxon>Lysobacteraceae</taxon>
        <taxon>Stenotrophomonas</taxon>
    </lineage>
</organism>
<gene>
    <name evidence="2" type="ORF">F9K92_01015</name>
</gene>
<accession>A0A7V7YL13</accession>
<evidence type="ECO:0008006" key="4">
    <source>
        <dbReference type="Google" id="ProtNLM"/>
    </source>
</evidence>
<proteinExistence type="predicted"/>
<evidence type="ECO:0000256" key="1">
    <source>
        <dbReference type="SAM" id="SignalP"/>
    </source>
</evidence>
<comment type="caution">
    <text evidence="2">The sequence shown here is derived from an EMBL/GenBank/DDBJ whole genome shotgun (WGS) entry which is preliminary data.</text>
</comment>
<name>A0A7V7YL13_9GAMM</name>
<dbReference type="RefSeq" id="WP_152150754.1">
    <property type="nucleotide sequence ID" value="NZ_WELC01000001.1"/>
</dbReference>
<sequence length="412" mass="45234">MALRLHHFRNLICSTFLLPLPVVASDNRDAAPSTAPSAEWSSHVQISPGAGTVVHREHRPDVVLRVVNPSDGERISATAKSGQFVRQVFGASSTTRFDKNYLSGTNVDAVASPAIEHMPAMLASWLDGYFSVFPNAVPYGRATLRVEANEWALIYQETKRGERPYELRHFSMLRLLQPDGTAHELLRCHDQGRSATMEQWQADDYARLRAASRELAAACVQQFVAKIPLYFPQPPVAAQLPAADGSSVGTARVRVLSQATQRVTMLTNARCMSDHGATFNDPRWSVSRTEPAGDPDAQNLSLGIPETETLRSVKHPKYREYAVEAGQPLIFDAAMRLSGYFCSGHLASQFVPKSGEDYEVVMNTAGRACKLSIHRVDADGSRLPVAARQAPLVCTRPDADYDAIARSQKPPL</sequence>
<keyword evidence="1" id="KW-0732">Signal</keyword>
<evidence type="ECO:0000313" key="2">
    <source>
        <dbReference type="EMBL" id="KAB7633121.1"/>
    </source>
</evidence>
<feature type="signal peptide" evidence="1">
    <location>
        <begin position="1"/>
        <end position="24"/>
    </location>
</feature>
<dbReference type="EMBL" id="WELC01000001">
    <property type="protein sequence ID" value="KAB7633121.1"/>
    <property type="molecule type" value="Genomic_DNA"/>
</dbReference>
<evidence type="ECO:0000313" key="3">
    <source>
        <dbReference type="Proteomes" id="UP000449004"/>
    </source>
</evidence>
<protein>
    <recommendedName>
        <fullName evidence="4">Lipoprotein</fullName>
    </recommendedName>
</protein>